<dbReference type="Gene3D" id="3.40.605.10">
    <property type="entry name" value="Aldehyde Dehydrogenase, Chain A, domain 1"/>
    <property type="match status" value="1"/>
</dbReference>
<gene>
    <name evidence="9" type="ORF">CSW64_12430</name>
</gene>
<protein>
    <recommendedName>
        <fullName evidence="4">Aldehyde dehydrogenase</fullName>
    </recommendedName>
</protein>
<evidence type="ECO:0000256" key="1">
    <source>
        <dbReference type="ARBA" id="ARBA00009986"/>
    </source>
</evidence>
<evidence type="ECO:0000259" key="8">
    <source>
        <dbReference type="Pfam" id="PF00171"/>
    </source>
</evidence>
<sequence>MNAPANLGAEGHKAAMLAVLERQKAAHLRDGAPTAEQRIERLDRCIGLLVDHAKDIQEALNEDFGNRSKDATLLTDVSGSIGPLKHAKENVRKWMKGEKRKTTPAILGLFGAKAEVVYQPKGVVGVISPWNFPVNLTFAPLAGILAAGNRAMIKPSEFTPATSELMKTMFGKVFSEEEIAVLTGGPEVGQAFSELPFDHMIFTGATSIARHVMRAAAENLVPLTLELGGKSPVILSKSADVSLAAARIMNGKTLNAGQICLAPDYVLAPEESVGEFVKEAQGAVTRMFPTLKDNPDYTAVVAQRHYDRIKGYIDDARAKGAQIVEINPAGEDFSQQEHRKIPPTLILNPSDDMKVMQEEIFGPVLPVKTYKQVDEAVNYINANERPLGLYWFGTDEAEKAKVLERTTSGGVTVNDVVMHVAQEDLPFGGVGPSGMGSYHGHDGFKEFSHKKAIFTQLKKDIAPLKQMRPPYGPGIRKYLAGTLTR</sequence>
<dbReference type="InterPro" id="IPR016162">
    <property type="entry name" value="Ald_DH_N"/>
</dbReference>
<evidence type="ECO:0000256" key="3">
    <source>
        <dbReference type="ARBA" id="ARBA00023027"/>
    </source>
</evidence>
<proteinExistence type="inferred from homology"/>
<evidence type="ECO:0000313" key="9">
    <source>
        <dbReference type="EMBL" id="ATQ43163.1"/>
    </source>
</evidence>
<accession>A0A2D2AYT7</accession>
<dbReference type="EMBL" id="CP024201">
    <property type="protein sequence ID" value="ATQ43163.1"/>
    <property type="molecule type" value="Genomic_DNA"/>
</dbReference>
<evidence type="ECO:0000256" key="6">
    <source>
        <dbReference type="PROSITE-ProRule" id="PRU10007"/>
    </source>
</evidence>
<evidence type="ECO:0000256" key="7">
    <source>
        <dbReference type="RuleBase" id="RU003345"/>
    </source>
</evidence>
<dbReference type="InterPro" id="IPR016161">
    <property type="entry name" value="Ald_DH/histidinol_DH"/>
</dbReference>
<evidence type="ECO:0000256" key="5">
    <source>
        <dbReference type="PIRSR" id="PIRSR036492-1"/>
    </source>
</evidence>
<feature type="active site" evidence="5">
    <location>
        <position position="260"/>
    </location>
</feature>
<dbReference type="PANTHER" id="PTHR43570:SF20">
    <property type="entry name" value="ALDEHYDE DEHYDROGENASE ALDX-RELATED"/>
    <property type="match status" value="1"/>
</dbReference>
<organism evidence="9 10">
    <name type="scientific">Caulobacter mirabilis</name>
    <dbReference type="NCBI Taxonomy" id="69666"/>
    <lineage>
        <taxon>Bacteria</taxon>
        <taxon>Pseudomonadati</taxon>
        <taxon>Pseudomonadota</taxon>
        <taxon>Alphaproteobacteria</taxon>
        <taxon>Caulobacterales</taxon>
        <taxon>Caulobacteraceae</taxon>
        <taxon>Caulobacter</taxon>
    </lineage>
</organism>
<dbReference type="PIRSF" id="PIRSF036492">
    <property type="entry name" value="ALDH"/>
    <property type="match status" value="1"/>
</dbReference>
<keyword evidence="3" id="KW-0520">NAD</keyword>
<dbReference type="SUPFAM" id="SSF53720">
    <property type="entry name" value="ALDH-like"/>
    <property type="match status" value="1"/>
</dbReference>
<keyword evidence="2 4" id="KW-0560">Oxidoreductase</keyword>
<dbReference type="RefSeq" id="WP_099622415.1">
    <property type="nucleotide sequence ID" value="NZ_CP024201.1"/>
</dbReference>
<dbReference type="CDD" id="cd07133">
    <property type="entry name" value="ALDH_CALDH_CalB"/>
    <property type="match status" value="1"/>
</dbReference>
<evidence type="ECO:0000256" key="2">
    <source>
        <dbReference type="ARBA" id="ARBA00023002"/>
    </source>
</evidence>
<comment type="similarity">
    <text evidence="1 4 7">Belongs to the aldehyde dehydrogenase family.</text>
</comment>
<dbReference type="InterPro" id="IPR015590">
    <property type="entry name" value="Aldehyde_DH_dom"/>
</dbReference>
<dbReference type="PROSITE" id="PS00687">
    <property type="entry name" value="ALDEHYDE_DEHYDR_GLU"/>
    <property type="match status" value="1"/>
</dbReference>
<dbReference type="FunFam" id="3.40.309.10:FF:000003">
    <property type="entry name" value="Aldehyde dehydrogenase"/>
    <property type="match status" value="1"/>
</dbReference>
<dbReference type="GO" id="GO:0004029">
    <property type="term" value="F:aldehyde dehydrogenase (NAD+) activity"/>
    <property type="evidence" value="ECO:0007669"/>
    <property type="project" value="TreeGrafter"/>
</dbReference>
<dbReference type="Gene3D" id="3.40.309.10">
    <property type="entry name" value="Aldehyde Dehydrogenase, Chain A, domain 2"/>
    <property type="match status" value="1"/>
</dbReference>
<dbReference type="InterPro" id="IPR012394">
    <property type="entry name" value="Aldehyde_DH_NAD(P)"/>
</dbReference>
<dbReference type="KEGG" id="cmb:CSW64_12430"/>
<dbReference type="AlphaFoldDB" id="A0A2D2AYT7"/>
<feature type="active site" evidence="5 6">
    <location>
        <position position="226"/>
    </location>
</feature>
<reference evidence="9 10" key="1">
    <citation type="submission" date="2017-10" db="EMBL/GenBank/DDBJ databases">
        <title>Genome sequence of Caulobacter mirabilis FWC38.</title>
        <authorList>
            <person name="Fiebig A."/>
            <person name="Crosson S."/>
        </authorList>
    </citation>
    <scope>NUCLEOTIDE SEQUENCE [LARGE SCALE GENOMIC DNA]</scope>
    <source>
        <strain evidence="9 10">FWC 38</strain>
    </source>
</reference>
<dbReference type="PANTHER" id="PTHR43570">
    <property type="entry name" value="ALDEHYDE DEHYDROGENASE"/>
    <property type="match status" value="1"/>
</dbReference>
<feature type="domain" description="Aldehyde dehydrogenase" evidence="8">
    <location>
        <begin position="29"/>
        <end position="452"/>
    </location>
</feature>
<dbReference type="Proteomes" id="UP000228945">
    <property type="component" value="Chromosome"/>
</dbReference>
<dbReference type="Pfam" id="PF00171">
    <property type="entry name" value="Aldedh"/>
    <property type="match status" value="1"/>
</dbReference>
<name>A0A2D2AYT7_9CAUL</name>
<evidence type="ECO:0000313" key="10">
    <source>
        <dbReference type="Proteomes" id="UP000228945"/>
    </source>
</evidence>
<dbReference type="GO" id="GO:0006081">
    <property type="term" value="P:aldehyde metabolic process"/>
    <property type="evidence" value="ECO:0007669"/>
    <property type="project" value="InterPro"/>
</dbReference>
<keyword evidence="10" id="KW-1185">Reference proteome</keyword>
<dbReference type="GO" id="GO:0005737">
    <property type="term" value="C:cytoplasm"/>
    <property type="evidence" value="ECO:0007669"/>
    <property type="project" value="TreeGrafter"/>
</dbReference>
<dbReference type="OrthoDB" id="9761688at2"/>
<dbReference type="InterPro" id="IPR029510">
    <property type="entry name" value="Ald_DH_CS_GLU"/>
</dbReference>
<dbReference type="InterPro" id="IPR016163">
    <property type="entry name" value="Ald_DH_C"/>
</dbReference>
<evidence type="ECO:0000256" key="4">
    <source>
        <dbReference type="PIRNR" id="PIRNR036492"/>
    </source>
</evidence>